<reference evidence="2" key="2">
    <citation type="journal article" name="Front. Microbiol.">
        <title>Degradative Capacity of Two Strains of Rhodonia placenta: From Phenotype to Genotype.</title>
        <authorList>
            <person name="Kolle M."/>
            <person name="Horta M.A.C."/>
            <person name="Nowrousian M."/>
            <person name="Ohm R.A."/>
            <person name="Benz J.P."/>
            <person name="Pilgard A."/>
        </authorList>
    </citation>
    <scope>NUCLEOTIDE SEQUENCE</scope>
    <source>
        <strain evidence="2">FPRL280</strain>
    </source>
</reference>
<accession>A0A8H7TX16</accession>
<evidence type="ECO:0000313" key="3">
    <source>
        <dbReference type="Proteomes" id="UP000639403"/>
    </source>
</evidence>
<sequence length="248" mass="27200">MRTLSAIVAVSLPLLLQAEGLLIRRQEDTSEHGSISSPTAGTEIAPGASFAFDYATSDWCHQGYSIFTVWLTPGPDAPTFSDVTSTTGNTRGSVGELSNGTYLYSWGEFTVPNFGLPPLGTPPPLTLTMPNLLELNGTSYTNADFYLTVVDSFWDCPVSLVALTEAPVKLTTCWMHSLTSLLNWGWITWRSFTTLHQPPENVLLAYREVEGTVRQTCQDVTGLQLIHMNPSEMQTCDDSRSHTLPNGY</sequence>
<comment type="caution">
    <text evidence="2">The sequence shown here is derived from an EMBL/GenBank/DDBJ whole genome shotgun (WGS) entry which is preliminary data.</text>
</comment>
<feature type="chain" id="PRO_5034996505" evidence="1">
    <location>
        <begin position="21"/>
        <end position="248"/>
    </location>
</feature>
<keyword evidence="1" id="KW-0732">Signal</keyword>
<evidence type="ECO:0000313" key="2">
    <source>
        <dbReference type="EMBL" id="KAF9801265.1"/>
    </source>
</evidence>
<dbReference type="EMBL" id="JADOXO010000687">
    <property type="protein sequence ID" value="KAF9801265.1"/>
    <property type="molecule type" value="Genomic_DNA"/>
</dbReference>
<dbReference type="Proteomes" id="UP000639403">
    <property type="component" value="Unassembled WGS sequence"/>
</dbReference>
<name>A0A8H7TX16_9APHY</name>
<dbReference type="AlphaFoldDB" id="A0A8H7TX16"/>
<protein>
    <submittedName>
        <fullName evidence="2">Uncharacterized protein</fullName>
    </submittedName>
</protein>
<reference evidence="2" key="1">
    <citation type="submission" date="2020-11" db="EMBL/GenBank/DDBJ databases">
        <authorList>
            <person name="Koelle M."/>
            <person name="Horta M.A.C."/>
            <person name="Nowrousian M."/>
            <person name="Ohm R.A."/>
            <person name="Benz P."/>
            <person name="Pilgard A."/>
        </authorList>
    </citation>
    <scope>NUCLEOTIDE SEQUENCE</scope>
    <source>
        <strain evidence="2">FPRL280</strain>
    </source>
</reference>
<gene>
    <name evidence="2" type="ORF">IEO21_10164</name>
</gene>
<evidence type="ECO:0000256" key="1">
    <source>
        <dbReference type="SAM" id="SignalP"/>
    </source>
</evidence>
<proteinExistence type="predicted"/>
<feature type="signal peptide" evidence="1">
    <location>
        <begin position="1"/>
        <end position="20"/>
    </location>
</feature>
<organism evidence="2 3">
    <name type="scientific">Rhodonia placenta</name>
    <dbReference type="NCBI Taxonomy" id="104341"/>
    <lineage>
        <taxon>Eukaryota</taxon>
        <taxon>Fungi</taxon>
        <taxon>Dikarya</taxon>
        <taxon>Basidiomycota</taxon>
        <taxon>Agaricomycotina</taxon>
        <taxon>Agaricomycetes</taxon>
        <taxon>Polyporales</taxon>
        <taxon>Adustoporiaceae</taxon>
        <taxon>Rhodonia</taxon>
    </lineage>
</organism>